<organism evidence="1 2">
    <name type="scientific">Nesidiocoris tenuis</name>
    <dbReference type="NCBI Taxonomy" id="355587"/>
    <lineage>
        <taxon>Eukaryota</taxon>
        <taxon>Metazoa</taxon>
        <taxon>Ecdysozoa</taxon>
        <taxon>Arthropoda</taxon>
        <taxon>Hexapoda</taxon>
        <taxon>Insecta</taxon>
        <taxon>Pterygota</taxon>
        <taxon>Neoptera</taxon>
        <taxon>Paraneoptera</taxon>
        <taxon>Hemiptera</taxon>
        <taxon>Heteroptera</taxon>
        <taxon>Panheteroptera</taxon>
        <taxon>Cimicomorpha</taxon>
        <taxon>Miridae</taxon>
        <taxon>Dicyphina</taxon>
        <taxon>Nesidiocoris</taxon>
    </lineage>
</organism>
<proteinExistence type="predicted"/>
<name>A0A6H5GGG5_9HEMI</name>
<sequence length="83" mass="10184">MKRNWLYREFLMDSRSYCERFFQTGSSLAAREQDKDKEEKRQKILTRQLDEITVLEAFIYRIEPDLVHKAWQGDRIYHEIGKK</sequence>
<evidence type="ECO:0000313" key="2">
    <source>
        <dbReference type="Proteomes" id="UP000479000"/>
    </source>
</evidence>
<gene>
    <name evidence="1" type="ORF">NTEN_LOCUS7807</name>
</gene>
<dbReference type="Proteomes" id="UP000479000">
    <property type="component" value="Unassembled WGS sequence"/>
</dbReference>
<reference evidence="1 2" key="1">
    <citation type="submission" date="2020-02" db="EMBL/GenBank/DDBJ databases">
        <authorList>
            <person name="Ferguson B K."/>
        </authorList>
    </citation>
    <scope>NUCLEOTIDE SEQUENCE [LARGE SCALE GENOMIC DNA]</scope>
</reference>
<dbReference type="EMBL" id="CADCXU010011882">
    <property type="protein sequence ID" value="CAB0002020.1"/>
    <property type="molecule type" value="Genomic_DNA"/>
</dbReference>
<keyword evidence="2" id="KW-1185">Reference proteome</keyword>
<evidence type="ECO:0000313" key="1">
    <source>
        <dbReference type="EMBL" id="CAB0002020.1"/>
    </source>
</evidence>
<protein>
    <submittedName>
        <fullName evidence="1">Uncharacterized protein</fullName>
    </submittedName>
</protein>
<accession>A0A6H5GGG5</accession>
<dbReference type="AlphaFoldDB" id="A0A6H5GGG5"/>